<gene>
    <name evidence="2" type="ORF">ERS852392_03364</name>
</gene>
<accession>A0A174FNB0</accession>
<evidence type="ECO:0000313" key="2">
    <source>
        <dbReference type="EMBL" id="CUO49990.1"/>
    </source>
</evidence>
<dbReference type="EMBL" id="CYYR01000036">
    <property type="protein sequence ID" value="CUO49990.1"/>
    <property type="molecule type" value="Genomic_DNA"/>
</dbReference>
<organism evidence="2 3">
    <name type="scientific">Roseburia inulinivorans</name>
    <dbReference type="NCBI Taxonomy" id="360807"/>
    <lineage>
        <taxon>Bacteria</taxon>
        <taxon>Bacillati</taxon>
        <taxon>Bacillota</taxon>
        <taxon>Clostridia</taxon>
        <taxon>Lachnospirales</taxon>
        <taxon>Lachnospiraceae</taxon>
        <taxon>Roseburia</taxon>
    </lineage>
</organism>
<dbReference type="RefSeq" id="WP_005335851.1">
    <property type="nucleotide sequence ID" value="NZ_CYYR01000036.1"/>
</dbReference>
<protein>
    <recommendedName>
        <fullName evidence="4">Molecular chaperone</fullName>
    </recommendedName>
</protein>
<dbReference type="Proteomes" id="UP000095395">
    <property type="component" value="Unassembled WGS sequence"/>
</dbReference>
<feature type="region of interest" description="Disordered" evidence="1">
    <location>
        <begin position="79"/>
        <end position="102"/>
    </location>
</feature>
<evidence type="ECO:0000313" key="3">
    <source>
        <dbReference type="Proteomes" id="UP000095395"/>
    </source>
</evidence>
<feature type="compositionally biased region" description="Polar residues" evidence="1">
    <location>
        <begin position="91"/>
        <end position="102"/>
    </location>
</feature>
<name>A0A174FNB0_9FIRM</name>
<proteinExistence type="predicted"/>
<dbReference type="GeneID" id="92863422"/>
<evidence type="ECO:0000256" key="1">
    <source>
        <dbReference type="SAM" id="MobiDB-lite"/>
    </source>
</evidence>
<reference evidence="2 3" key="1">
    <citation type="submission" date="2015-09" db="EMBL/GenBank/DDBJ databases">
        <authorList>
            <consortium name="Pathogen Informatics"/>
        </authorList>
    </citation>
    <scope>NUCLEOTIDE SEQUENCE [LARGE SCALE GENOMIC DNA]</scope>
    <source>
        <strain evidence="2 3">2789STDY5608835</strain>
    </source>
</reference>
<evidence type="ECO:0008006" key="4">
    <source>
        <dbReference type="Google" id="ProtNLM"/>
    </source>
</evidence>
<sequence length="102" mass="11634">MTRLTKIEKETIVLFNEGEDKANIYTHNAGLKKRLAAFAKKYPDLCRLEKSNVQGGVSYELAKSRLSIRFLPPYSEERRQKASEYAKKHGLNSQQGQCDNQG</sequence>
<dbReference type="AlphaFoldDB" id="A0A174FNB0"/>